<keyword evidence="4" id="KW-1185">Reference proteome</keyword>
<feature type="transmembrane region" description="Helical" evidence="2">
    <location>
        <begin position="336"/>
        <end position="359"/>
    </location>
</feature>
<gene>
    <name evidence="3" type="ORF">ULMS_16240</name>
</gene>
<name>A0A5J4G0Y2_9FLAO</name>
<keyword evidence="2" id="KW-0472">Membrane</keyword>
<dbReference type="Gene3D" id="1.25.40.10">
    <property type="entry name" value="Tetratricopeptide repeat domain"/>
    <property type="match status" value="2"/>
</dbReference>
<dbReference type="Proteomes" id="UP000326994">
    <property type="component" value="Unassembled WGS sequence"/>
</dbReference>
<organism evidence="3 4">
    <name type="scientific">Patiriisocius marinistellae</name>
    <dbReference type="NCBI Taxonomy" id="2494560"/>
    <lineage>
        <taxon>Bacteria</taxon>
        <taxon>Pseudomonadati</taxon>
        <taxon>Bacteroidota</taxon>
        <taxon>Flavobacteriia</taxon>
        <taxon>Flavobacteriales</taxon>
        <taxon>Flavobacteriaceae</taxon>
        <taxon>Patiriisocius</taxon>
    </lineage>
</organism>
<dbReference type="OrthoDB" id="1235397at2"/>
<dbReference type="RefSeq" id="WP_151894045.1">
    <property type="nucleotide sequence ID" value="NZ_BKCF01000002.1"/>
</dbReference>
<dbReference type="InterPro" id="IPR011990">
    <property type="entry name" value="TPR-like_helical_dom_sf"/>
</dbReference>
<feature type="coiled-coil region" evidence="1">
    <location>
        <begin position="297"/>
        <end position="327"/>
    </location>
</feature>
<dbReference type="SUPFAM" id="SSF48452">
    <property type="entry name" value="TPR-like"/>
    <property type="match status" value="2"/>
</dbReference>
<dbReference type="SMART" id="SM00028">
    <property type="entry name" value="TPR"/>
    <property type="match status" value="4"/>
</dbReference>
<accession>A0A5J4G0Y2</accession>
<dbReference type="InterPro" id="IPR019734">
    <property type="entry name" value="TPR_rpt"/>
</dbReference>
<evidence type="ECO:0008006" key="5">
    <source>
        <dbReference type="Google" id="ProtNLM"/>
    </source>
</evidence>
<protein>
    <recommendedName>
        <fullName evidence="5">Tetratricopeptide repeat protein</fullName>
    </recommendedName>
</protein>
<evidence type="ECO:0000313" key="3">
    <source>
        <dbReference type="EMBL" id="GEQ86116.1"/>
    </source>
</evidence>
<dbReference type="EMBL" id="BKCF01000002">
    <property type="protein sequence ID" value="GEQ86116.1"/>
    <property type="molecule type" value="Genomic_DNA"/>
</dbReference>
<evidence type="ECO:0000313" key="4">
    <source>
        <dbReference type="Proteomes" id="UP000326994"/>
    </source>
</evidence>
<evidence type="ECO:0000256" key="1">
    <source>
        <dbReference type="SAM" id="Coils"/>
    </source>
</evidence>
<evidence type="ECO:0000256" key="2">
    <source>
        <dbReference type="SAM" id="Phobius"/>
    </source>
</evidence>
<keyword evidence="2" id="KW-1133">Transmembrane helix</keyword>
<reference evidence="3 4" key="1">
    <citation type="submission" date="2019-08" db="EMBL/GenBank/DDBJ databases">
        <title>Ulvibacter marinistellae sp. nov., isolated from a starfish, Patiria pectinifera.</title>
        <authorList>
            <person name="Kawano K."/>
            <person name="Ushijima N."/>
            <person name="Kihara M."/>
            <person name="Itoh H."/>
        </authorList>
    </citation>
    <scope>NUCLEOTIDE SEQUENCE [LARGE SCALE GENOMIC DNA]</scope>
    <source>
        <strain evidence="3 4">KK4</strain>
    </source>
</reference>
<keyword evidence="2" id="KW-0812">Transmembrane</keyword>
<dbReference type="AlphaFoldDB" id="A0A5J4G0Y2"/>
<sequence>MFPTFFNTFLLLTTLTSATLFGQQQATLDSLKKEVSVLVYNNPELAIEKGFKLYNLSKDNASYQISALLSIANGYAILKEHDEVFKYALKADSIAEKNENYTDQVRVLGFIGGQYRRLKLSGRALRYLDEAYNLTVKHPLPDSLEFIQGNILVVKGLIKKDDLGCEYALPYFTDAVKVFERNTDRKSVIANLAITLNNIGDCFIELERFSEAKQSFDEAITYALKINAIKNIASSKLGLAKLLSIESKYEAAIENLETTLNSIKNVNDAAINIKILKALSENYKIIGNNEKFNSYTKMYLEEEQKLLEQEKKSLNKVTEEMSSENLEKRINQKNKYTYTFLICGLILFIIIVLILRNILQKRTKIAKSKDKIQKSTKKG</sequence>
<comment type="caution">
    <text evidence="3">The sequence shown here is derived from an EMBL/GenBank/DDBJ whole genome shotgun (WGS) entry which is preliminary data.</text>
</comment>
<keyword evidence="1" id="KW-0175">Coiled coil</keyword>
<proteinExistence type="predicted"/>